<proteinExistence type="predicted"/>
<reference evidence="1 2" key="1">
    <citation type="journal article" date="2017" name="ISME J.">
        <title>Energy and carbon metabolisms in a deep terrestrial subsurface fluid microbial community.</title>
        <authorList>
            <person name="Momper L."/>
            <person name="Jungbluth S.P."/>
            <person name="Lee M.D."/>
            <person name="Amend J.P."/>
        </authorList>
    </citation>
    <scope>NUCLEOTIDE SEQUENCE [LARGE SCALE GENOMIC DNA]</scope>
    <source>
        <strain evidence="1">SURF_5</strain>
    </source>
</reference>
<protein>
    <submittedName>
        <fullName evidence="1">Uncharacterized protein</fullName>
    </submittedName>
</protein>
<comment type="caution">
    <text evidence="1">The sequence shown here is derived from an EMBL/GenBank/DDBJ whole genome shotgun (WGS) entry which is preliminary data.</text>
</comment>
<organism evidence="1 2">
    <name type="scientific">Abyssobacteria bacterium (strain SURF_5)</name>
    <dbReference type="NCBI Taxonomy" id="2093360"/>
    <lineage>
        <taxon>Bacteria</taxon>
        <taxon>Pseudomonadati</taxon>
        <taxon>Candidatus Hydrogenedentota</taxon>
        <taxon>Candidatus Abyssobacteria</taxon>
    </lineage>
</organism>
<dbReference type="Proteomes" id="UP000265882">
    <property type="component" value="Unassembled WGS sequence"/>
</dbReference>
<evidence type="ECO:0000313" key="1">
    <source>
        <dbReference type="EMBL" id="RJP16693.1"/>
    </source>
</evidence>
<gene>
    <name evidence="1" type="ORF">C4520_18090</name>
</gene>
<name>A0A3A4N427_ABYX5</name>
<dbReference type="EMBL" id="QZKU01000124">
    <property type="protein sequence ID" value="RJP16693.1"/>
    <property type="molecule type" value="Genomic_DNA"/>
</dbReference>
<accession>A0A3A4N427</accession>
<sequence>MPRRAIENAWTDVEKAIFNLSDFWDYDDPQNDEYPVPSWTIGRLKKNGLLSPDLAYTYEDLGRVYNLMQSHPEMAVTSREALVFLQWAEQVSKALIQIAEQNQQSGVQVQTKNSN</sequence>
<dbReference type="AlphaFoldDB" id="A0A3A4N427"/>
<evidence type="ECO:0000313" key="2">
    <source>
        <dbReference type="Proteomes" id="UP000265882"/>
    </source>
</evidence>